<sequence length="56" mass="6114">MRFYKIAAASMLSLTLMGSGFAQSNVDQTGETQRQLKQQHKADKAQTKADKASAKP</sequence>
<feature type="region of interest" description="Disordered" evidence="1">
    <location>
        <begin position="27"/>
        <end position="56"/>
    </location>
</feature>
<dbReference type="AlphaFoldDB" id="A0AAU7D3K2"/>
<feature type="compositionally biased region" description="Polar residues" evidence="1">
    <location>
        <begin position="27"/>
        <end position="36"/>
    </location>
</feature>
<feature type="chain" id="PRO_5043582566" evidence="2">
    <location>
        <begin position="23"/>
        <end position="56"/>
    </location>
</feature>
<accession>A0AAU7D3K2</accession>
<dbReference type="EMBL" id="CP121195">
    <property type="protein sequence ID" value="XBH11936.1"/>
    <property type="molecule type" value="Genomic_DNA"/>
</dbReference>
<name>A0AAU7D3K2_9BACT</name>
<evidence type="ECO:0000256" key="1">
    <source>
        <dbReference type="SAM" id="MobiDB-lite"/>
    </source>
</evidence>
<organism evidence="3">
    <name type="scientific">Edaphobacter paludis</name>
    <dbReference type="NCBI Taxonomy" id="3035702"/>
    <lineage>
        <taxon>Bacteria</taxon>
        <taxon>Pseudomonadati</taxon>
        <taxon>Acidobacteriota</taxon>
        <taxon>Terriglobia</taxon>
        <taxon>Terriglobales</taxon>
        <taxon>Acidobacteriaceae</taxon>
        <taxon>Edaphobacter</taxon>
    </lineage>
</organism>
<evidence type="ECO:0000256" key="2">
    <source>
        <dbReference type="SAM" id="SignalP"/>
    </source>
</evidence>
<gene>
    <name evidence="3" type="ORF">P8936_09430</name>
</gene>
<protein>
    <submittedName>
        <fullName evidence="3">Uncharacterized protein</fullName>
    </submittedName>
</protein>
<proteinExistence type="predicted"/>
<feature type="signal peptide" evidence="2">
    <location>
        <begin position="1"/>
        <end position="22"/>
    </location>
</feature>
<evidence type="ECO:0000313" key="3">
    <source>
        <dbReference type="EMBL" id="XBH11936.1"/>
    </source>
</evidence>
<reference evidence="3" key="1">
    <citation type="submission" date="2023-03" db="EMBL/GenBank/DDBJ databases">
        <title>Edaphobacter sp.</title>
        <authorList>
            <person name="Huber K.J."/>
            <person name="Papendorf J."/>
            <person name="Pilke C."/>
            <person name="Bunk B."/>
            <person name="Sproeer C."/>
            <person name="Pester M."/>
        </authorList>
    </citation>
    <scope>NUCLEOTIDE SEQUENCE</scope>
    <source>
        <strain evidence="3">DSM 109920</strain>
    </source>
</reference>
<feature type="compositionally biased region" description="Basic and acidic residues" evidence="1">
    <location>
        <begin position="40"/>
        <end position="56"/>
    </location>
</feature>
<dbReference type="RefSeq" id="WP_348269336.1">
    <property type="nucleotide sequence ID" value="NZ_CP121195.1"/>
</dbReference>
<keyword evidence="2" id="KW-0732">Signal</keyword>